<dbReference type="CDD" id="cd12148">
    <property type="entry name" value="fungal_TF_MHR"/>
    <property type="match status" value="1"/>
</dbReference>
<dbReference type="EMBL" id="JAAABM010000016">
    <property type="protein sequence ID" value="KAF7672438.1"/>
    <property type="molecule type" value="Genomic_DNA"/>
</dbReference>
<dbReference type="InterPro" id="IPR011701">
    <property type="entry name" value="MFS"/>
</dbReference>
<dbReference type="GO" id="GO:0006351">
    <property type="term" value="P:DNA-templated transcription"/>
    <property type="evidence" value="ECO:0007669"/>
    <property type="project" value="InterPro"/>
</dbReference>
<keyword evidence="10" id="KW-1185">Reference proteome</keyword>
<dbReference type="InterPro" id="IPR020846">
    <property type="entry name" value="MFS_dom"/>
</dbReference>
<dbReference type="GO" id="GO:0008270">
    <property type="term" value="F:zinc ion binding"/>
    <property type="evidence" value="ECO:0007669"/>
    <property type="project" value="InterPro"/>
</dbReference>
<keyword evidence="5 7" id="KW-0472">Membrane</keyword>
<dbReference type="FunFam" id="1.20.1250.20:FF:000057">
    <property type="entry name" value="MFS general substrate transporter"/>
    <property type="match status" value="1"/>
</dbReference>
<proteinExistence type="predicted"/>
<dbReference type="GeneID" id="62207694"/>
<evidence type="ECO:0000256" key="7">
    <source>
        <dbReference type="SAM" id="Phobius"/>
    </source>
</evidence>
<dbReference type="Proteomes" id="UP000596902">
    <property type="component" value="Unassembled WGS sequence"/>
</dbReference>
<evidence type="ECO:0000256" key="1">
    <source>
        <dbReference type="ARBA" id="ARBA00004141"/>
    </source>
</evidence>
<dbReference type="RefSeq" id="XP_038782791.1">
    <property type="nucleotide sequence ID" value="XM_038934516.1"/>
</dbReference>
<dbReference type="PANTHER" id="PTHR43791:SF23">
    <property type="entry name" value="MAJOR FACILITATOR SUPERFAMILY (MFS) PROFILE DOMAIN-CONTAINING PROTEIN"/>
    <property type="match status" value="1"/>
</dbReference>
<dbReference type="InterPro" id="IPR007219">
    <property type="entry name" value="XnlR_reg_dom"/>
</dbReference>
<feature type="transmembrane region" description="Helical" evidence="7">
    <location>
        <begin position="216"/>
        <end position="237"/>
    </location>
</feature>
<evidence type="ECO:0000313" key="10">
    <source>
        <dbReference type="Proteomes" id="UP000596902"/>
    </source>
</evidence>
<evidence type="ECO:0000256" key="3">
    <source>
        <dbReference type="ARBA" id="ARBA00022692"/>
    </source>
</evidence>
<dbReference type="Pfam" id="PF07690">
    <property type="entry name" value="MFS_1"/>
    <property type="match status" value="1"/>
</dbReference>
<evidence type="ECO:0000313" key="9">
    <source>
        <dbReference type="EMBL" id="KAF7672438.1"/>
    </source>
</evidence>
<dbReference type="GO" id="GO:0003677">
    <property type="term" value="F:DNA binding"/>
    <property type="evidence" value="ECO:0007669"/>
    <property type="project" value="InterPro"/>
</dbReference>
<dbReference type="Gene3D" id="1.20.1250.20">
    <property type="entry name" value="MFS general substrate transporter like domains"/>
    <property type="match status" value="1"/>
</dbReference>
<evidence type="ECO:0000256" key="5">
    <source>
        <dbReference type="ARBA" id="ARBA00023136"/>
    </source>
</evidence>
<evidence type="ECO:0000259" key="8">
    <source>
        <dbReference type="PROSITE" id="PS50850"/>
    </source>
</evidence>
<reference evidence="9" key="2">
    <citation type="submission" date="2020-08" db="EMBL/GenBank/DDBJ databases">
        <title>Draft Genome Sequence of Cumin Blight Pathogen Alternaria burnsii.</title>
        <authorList>
            <person name="Feng Z."/>
        </authorList>
    </citation>
    <scope>NUCLEOTIDE SEQUENCE</scope>
    <source>
        <strain evidence="9">CBS107.38</strain>
    </source>
</reference>
<keyword evidence="3 7" id="KW-0812">Transmembrane</keyword>
<evidence type="ECO:0000256" key="4">
    <source>
        <dbReference type="ARBA" id="ARBA00022989"/>
    </source>
</evidence>
<reference evidence="9" key="1">
    <citation type="submission" date="2020-01" db="EMBL/GenBank/DDBJ databases">
        <authorList>
            <person name="Feng Z.H.Z."/>
        </authorList>
    </citation>
    <scope>NUCLEOTIDE SEQUENCE</scope>
    <source>
        <strain evidence="9">CBS107.38</strain>
    </source>
</reference>
<feature type="transmembrane region" description="Helical" evidence="7">
    <location>
        <begin position="378"/>
        <end position="398"/>
    </location>
</feature>
<gene>
    <name evidence="9" type="ORF">GT037_009469</name>
</gene>
<feature type="transmembrane region" description="Helical" evidence="7">
    <location>
        <begin position="147"/>
        <end position="170"/>
    </location>
</feature>
<protein>
    <submittedName>
        <fullName evidence="9">Nucleoside transporter family</fullName>
    </submittedName>
</protein>
<feature type="domain" description="Major facilitator superfamily (MFS) profile" evidence="8">
    <location>
        <begin position="55"/>
        <end position="467"/>
    </location>
</feature>
<keyword evidence="2" id="KW-0813">Transport</keyword>
<feature type="transmembrane region" description="Helical" evidence="7">
    <location>
        <begin position="182"/>
        <end position="204"/>
    </location>
</feature>
<evidence type="ECO:0000256" key="2">
    <source>
        <dbReference type="ARBA" id="ARBA00022448"/>
    </source>
</evidence>
<dbReference type="SUPFAM" id="SSF103473">
    <property type="entry name" value="MFS general substrate transporter"/>
    <property type="match status" value="1"/>
</dbReference>
<dbReference type="PROSITE" id="PS50850">
    <property type="entry name" value="MFS"/>
    <property type="match status" value="1"/>
</dbReference>
<accession>A0A8H7AVM8</accession>
<organism evidence="9 10">
    <name type="scientific">Alternaria burnsii</name>
    <dbReference type="NCBI Taxonomy" id="1187904"/>
    <lineage>
        <taxon>Eukaryota</taxon>
        <taxon>Fungi</taxon>
        <taxon>Dikarya</taxon>
        <taxon>Ascomycota</taxon>
        <taxon>Pezizomycotina</taxon>
        <taxon>Dothideomycetes</taxon>
        <taxon>Pleosporomycetidae</taxon>
        <taxon>Pleosporales</taxon>
        <taxon>Pleosporineae</taxon>
        <taxon>Pleosporaceae</taxon>
        <taxon>Alternaria</taxon>
        <taxon>Alternaria sect. Alternaria</taxon>
    </lineage>
</organism>
<feature type="transmembrane region" description="Helical" evidence="7">
    <location>
        <begin position="348"/>
        <end position="366"/>
    </location>
</feature>
<feature type="transmembrane region" description="Helical" evidence="7">
    <location>
        <begin position="320"/>
        <end position="339"/>
    </location>
</feature>
<dbReference type="GO" id="GO:0016020">
    <property type="term" value="C:membrane"/>
    <property type="evidence" value="ECO:0007669"/>
    <property type="project" value="UniProtKB-SubCell"/>
</dbReference>
<feature type="transmembrane region" description="Helical" evidence="7">
    <location>
        <begin position="410"/>
        <end position="432"/>
    </location>
</feature>
<dbReference type="GO" id="GO:0022857">
    <property type="term" value="F:transmembrane transporter activity"/>
    <property type="evidence" value="ECO:0007669"/>
    <property type="project" value="InterPro"/>
</dbReference>
<feature type="transmembrane region" description="Helical" evidence="7">
    <location>
        <begin position="88"/>
        <end position="108"/>
    </location>
</feature>
<feature type="transmembrane region" description="Helical" evidence="7">
    <location>
        <begin position="51"/>
        <end position="68"/>
    </location>
</feature>
<dbReference type="PANTHER" id="PTHR43791">
    <property type="entry name" value="PERMEASE-RELATED"/>
    <property type="match status" value="1"/>
</dbReference>
<name>A0A8H7AVM8_9PLEO</name>
<feature type="transmembrane region" description="Helical" evidence="7">
    <location>
        <begin position="120"/>
        <end position="141"/>
    </location>
</feature>
<evidence type="ECO:0000256" key="6">
    <source>
        <dbReference type="ARBA" id="ARBA00023242"/>
    </source>
</evidence>
<feature type="transmembrane region" description="Helical" evidence="7">
    <location>
        <begin position="287"/>
        <end position="308"/>
    </location>
</feature>
<dbReference type="Pfam" id="PF04082">
    <property type="entry name" value="Fungal_trans"/>
    <property type="match status" value="1"/>
</dbReference>
<comment type="caution">
    <text evidence="9">The sequence shown here is derived from an EMBL/GenBank/DDBJ whole genome shotgun (WGS) entry which is preliminary data.</text>
</comment>
<feature type="transmembrane region" description="Helical" evidence="7">
    <location>
        <begin position="438"/>
        <end position="461"/>
    </location>
</feature>
<sequence>METEMKKLDLVGTADTDVEIGTIHNERMPHSLRNLSQDEISDLNRKLVRKIDCIVLPIIGILYILNYIDRQNLAAAKLQGIMEDLDMTTQQFATAISILFVGYLPFQIPSNLIIAKISRPGLYICVAVVIWGSISAATAAVKTYGQLLAVRAILGAAEAVFFPGAMYYLSAWYNKTELGKRIAALYIAQQFGNAFGGLFAAGVFELDGKHGIRAWQWLFIIEGSATVGIGGICAFLMPEFPHNSKILSPIQRDLAVWRIESESGAAEGTEKESVLKGFKMAISDPKLLLLILCNLLSQAQGSIANYFPTLVASLGYKGNTSLLLTAPPYILAGIVYYGLMWYSDRKNAAYRIILACIAIACVMYIIPMTTLNVGARYFSMMILPFASVGPQLVLYKTINLHLARPTAKRAAASALVNAIGGTSNIWASYLYYAPPQFYTAFGTLMGCALAFAATITFYRWLVRRENKRLDSCDPDQIAKVIRGGVTEEMVQLNWRQLTKQSGVQPDGVSPVSAHEQQSNLASVTPDEMGDLDLDTAWRTILDGHSQQHNSTTDDELLGIATSNKRVASVFLPEQSVSNIDVTLQRILATETDPQLEVTRMQSPQFNTLGDNLGLSSMCSPCGWYSGESPRLQDDWNISTAQVVRGVELFFIHLSSFLPFIHRPTFDSNRADESLLYGMLALGYQYGEDPDDQERASSGASLSLRCYHQSRALLKFNNDEETLGNPQRVTTVQAYLLLQVLTMMYLCGASSAYGLKIHSKIVTLARAGGLMQPLPAQPTAAADLDSLWHQFVQNETHKRTCFAIHQMDALWYQALSVPRSLSHLEIKQELPCATDHWIAANSGEWAHKQLLLRQTGPPTQFSEVVKQFLTSSSDLLTLSPFDPYATININQFLISSAREVSGWSTITGILSTDRVEPLRSSLVALEPFARPRGSNSDPSQASLSETTWETAMIELQMWSPTHTSGIIEGSADAVLYQLTDHAPSCEFLCESRISDLLQPHVDWFLRYLDVTTSPETEAPWVLLYAYKAFMIAWQLVRRGRRARTQIGVLKVAYHSCPS</sequence>
<dbReference type="InterPro" id="IPR036259">
    <property type="entry name" value="MFS_trans_sf"/>
</dbReference>
<keyword evidence="4 7" id="KW-1133">Transmembrane helix</keyword>
<feature type="transmembrane region" description="Helical" evidence="7">
    <location>
        <begin position="733"/>
        <end position="754"/>
    </location>
</feature>
<comment type="subcellular location">
    <subcellularLocation>
        <location evidence="1">Membrane</location>
        <topology evidence="1">Multi-pass membrane protein</topology>
    </subcellularLocation>
</comment>
<keyword evidence="6" id="KW-0539">Nucleus</keyword>
<dbReference type="AlphaFoldDB" id="A0A8H7AVM8"/>